<reference evidence="2" key="1">
    <citation type="submission" date="2016-07" db="EMBL/GenBank/DDBJ databases">
        <authorList>
            <person name="Florea S."/>
            <person name="Webb J.S."/>
            <person name="Jaromczyk J."/>
            <person name="Schardl C.L."/>
        </authorList>
    </citation>
    <scope>NUCLEOTIDE SEQUENCE [LARGE SCALE GENOMIC DNA]</scope>
    <source>
        <strain evidence="2">1YdBTEX2</strain>
        <plasmid evidence="2">Plasmid pve_Plasmid</plasmid>
    </source>
</reference>
<evidence type="ECO:0000313" key="1">
    <source>
        <dbReference type="EMBL" id="SBW85105.1"/>
    </source>
</evidence>
<dbReference type="EMBL" id="LT599585">
    <property type="protein sequence ID" value="SBW85105.1"/>
    <property type="molecule type" value="Genomic_DNA"/>
</dbReference>
<keyword evidence="1" id="KW-0614">Plasmid</keyword>
<dbReference type="AlphaFoldDB" id="A0A1D3KA38"/>
<evidence type="ECO:0000313" key="2">
    <source>
        <dbReference type="Proteomes" id="UP000245431"/>
    </source>
</evidence>
<organism evidence="1 2">
    <name type="scientific">Pseudomonas veronii 1YdBTEX2</name>
    <dbReference type="NCBI Taxonomy" id="1295141"/>
    <lineage>
        <taxon>Bacteria</taxon>
        <taxon>Pseudomonadati</taxon>
        <taxon>Pseudomonadota</taxon>
        <taxon>Gammaproteobacteria</taxon>
        <taxon>Pseudomonadales</taxon>
        <taxon>Pseudomonadaceae</taxon>
        <taxon>Pseudomonas</taxon>
    </lineage>
</organism>
<proteinExistence type="predicted"/>
<protein>
    <submittedName>
        <fullName evidence="1">Uncharacterized protein</fullName>
    </submittedName>
</protein>
<sequence>MLLAVFLDDRFFVCFLSFIIGSFPHFFHESVFLTGCLLRLLDWLASDCVNPVRPFFAVYDGDRVIMTACLSLVCQPCFFTPNGH</sequence>
<dbReference type="Proteomes" id="UP000245431">
    <property type="component" value="Plasmid PVE_plasmid"/>
</dbReference>
<name>A0A1D3KA38_PSEVE</name>
<gene>
    <name evidence="1" type="ORF">PVE_P0060</name>
</gene>
<accession>A0A1D3KA38</accession>
<geneLocation type="plasmid" evidence="2">
    <name>pve_Plasmid</name>
</geneLocation>